<evidence type="ECO:0008006" key="3">
    <source>
        <dbReference type="Google" id="ProtNLM"/>
    </source>
</evidence>
<comment type="caution">
    <text evidence="1">The sequence shown here is derived from an EMBL/GenBank/DDBJ whole genome shotgun (WGS) entry which is preliminary data.</text>
</comment>
<proteinExistence type="predicted"/>
<organism evidence="1 2">
    <name type="scientific">Shivajiella indica</name>
    <dbReference type="NCBI Taxonomy" id="872115"/>
    <lineage>
        <taxon>Bacteria</taxon>
        <taxon>Pseudomonadati</taxon>
        <taxon>Bacteroidota</taxon>
        <taxon>Cytophagia</taxon>
        <taxon>Cytophagales</taxon>
        <taxon>Cyclobacteriaceae</taxon>
        <taxon>Shivajiella</taxon>
    </lineage>
</organism>
<dbReference type="EMBL" id="JBHUIV010000010">
    <property type="protein sequence ID" value="MFD2200900.1"/>
    <property type="molecule type" value="Genomic_DNA"/>
</dbReference>
<accession>A0ABW5B8F0</accession>
<dbReference type="RefSeq" id="WP_380800777.1">
    <property type="nucleotide sequence ID" value="NZ_JBHUIV010000010.1"/>
</dbReference>
<protein>
    <recommendedName>
        <fullName evidence="3">DUF2490 domain-containing protein</fullName>
    </recommendedName>
</protein>
<sequence>MTKQKAQLRKVSAWSRNWIVNRCLSWAFLFWIPVFIHSKPGHCQDFIALQKTKRIQFLTGYIQQKELNLIPKVHQGFQYALEYQADRELNHLSRFLARLGFSPLTSPWETSGFSANLQIQAHYFHLFPILKNQNWKIWAGPFGKLSYNTSFYPNWDESHLYWANQLQTGVSSRTVYSLQGQARSLFWEFNLPVIGLLSRPTIERDYKIDDFSFRGILQSMHHQPKLIGLPHNFQVHSRIGYNFPIAQKKHAQFGYHFDHMQVSTYYSNQFIQSSHQIFIGINL</sequence>
<reference evidence="2" key="1">
    <citation type="journal article" date="2019" name="Int. J. Syst. Evol. Microbiol.">
        <title>The Global Catalogue of Microorganisms (GCM) 10K type strain sequencing project: providing services to taxonomists for standard genome sequencing and annotation.</title>
        <authorList>
            <consortium name="The Broad Institute Genomics Platform"/>
            <consortium name="The Broad Institute Genome Sequencing Center for Infectious Disease"/>
            <person name="Wu L."/>
            <person name="Ma J."/>
        </authorList>
    </citation>
    <scope>NUCLEOTIDE SEQUENCE [LARGE SCALE GENOMIC DNA]</scope>
    <source>
        <strain evidence="2">KCTC 19812</strain>
    </source>
</reference>
<dbReference type="Proteomes" id="UP001597414">
    <property type="component" value="Unassembled WGS sequence"/>
</dbReference>
<keyword evidence="2" id="KW-1185">Reference proteome</keyword>
<name>A0ABW5B8F0_9BACT</name>
<gene>
    <name evidence="1" type="ORF">ACFSKV_04930</name>
</gene>
<evidence type="ECO:0000313" key="1">
    <source>
        <dbReference type="EMBL" id="MFD2200900.1"/>
    </source>
</evidence>
<evidence type="ECO:0000313" key="2">
    <source>
        <dbReference type="Proteomes" id="UP001597414"/>
    </source>
</evidence>